<dbReference type="RefSeq" id="WP_067786411.1">
    <property type="nucleotide sequence ID" value="NZ_CP016545.1"/>
</dbReference>
<keyword evidence="1" id="KW-0732">Signal</keyword>
<dbReference type="Proteomes" id="UP000092698">
    <property type="component" value="Chromosome"/>
</dbReference>
<feature type="chain" id="PRO_5008884354" description="Lipoprotein" evidence="1">
    <location>
        <begin position="25"/>
        <end position="144"/>
    </location>
</feature>
<reference evidence="2 3" key="1">
    <citation type="submission" date="2016-07" db="EMBL/GenBank/DDBJ databases">
        <title>Complete genome sequence of Altererythrobacter namhicola JCM 16345T, containing esterase-encoding genes.</title>
        <authorList>
            <person name="Cheng H."/>
            <person name="Wu Y.-H."/>
            <person name="Jian S.-L."/>
            <person name="Huo Y.-Y."/>
            <person name="Wang C.-S."/>
            <person name="Xu X.-W."/>
        </authorList>
    </citation>
    <scope>NUCLEOTIDE SEQUENCE [LARGE SCALE GENOMIC DNA]</scope>
    <source>
        <strain evidence="2 3">JCM 16345</strain>
    </source>
</reference>
<evidence type="ECO:0000256" key="1">
    <source>
        <dbReference type="SAM" id="SignalP"/>
    </source>
</evidence>
<evidence type="ECO:0000313" key="2">
    <source>
        <dbReference type="EMBL" id="ANU07276.1"/>
    </source>
</evidence>
<organism evidence="2 3">
    <name type="scientific">Paraurantiacibacter namhicola</name>
    <dbReference type="NCBI Taxonomy" id="645517"/>
    <lineage>
        <taxon>Bacteria</taxon>
        <taxon>Pseudomonadati</taxon>
        <taxon>Pseudomonadota</taxon>
        <taxon>Alphaproteobacteria</taxon>
        <taxon>Sphingomonadales</taxon>
        <taxon>Erythrobacteraceae</taxon>
        <taxon>Paraurantiacibacter</taxon>
    </lineage>
</organism>
<gene>
    <name evidence="2" type="ORF">A6F65_00966</name>
</gene>
<dbReference type="STRING" id="645517.A6F65_00966"/>
<sequence length="144" mass="15026">MHITLKAAACLLAIAYLPACTSGAEDDTRSAETFDRIAEGESVSAGGTEPFWSVQIEGSEAVFSTPENIDGTAFAVSRFAGNSGLAFTGAMDGEEVVLTVTEGMCSDNMSDYDYPFTATLQIGERLLEGCATSDSNPKTGSESL</sequence>
<keyword evidence="3" id="KW-1185">Reference proteome</keyword>
<feature type="signal peptide" evidence="1">
    <location>
        <begin position="1"/>
        <end position="24"/>
    </location>
</feature>
<protein>
    <recommendedName>
        <fullName evidence="4">Lipoprotein</fullName>
    </recommendedName>
</protein>
<proteinExistence type="predicted"/>
<dbReference type="EMBL" id="CP016545">
    <property type="protein sequence ID" value="ANU07276.1"/>
    <property type="molecule type" value="Genomic_DNA"/>
</dbReference>
<evidence type="ECO:0008006" key="4">
    <source>
        <dbReference type="Google" id="ProtNLM"/>
    </source>
</evidence>
<accession>A0A1C7D711</accession>
<dbReference type="AlphaFoldDB" id="A0A1C7D711"/>
<name>A0A1C7D711_9SPHN</name>
<dbReference type="KEGG" id="anh:A6F65_00966"/>
<evidence type="ECO:0000313" key="3">
    <source>
        <dbReference type="Proteomes" id="UP000092698"/>
    </source>
</evidence>